<feature type="disulfide bond" evidence="7">
    <location>
        <begin position="181"/>
        <end position="245"/>
    </location>
</feature>
<evidence type="ECO:0000256" key="7">
    <source>
        <dbReference type="PROSITE-ProRule" id="PRU00196"/>
    </source>
</evidence>
<reference evidence="10" key="2">
    <citation type="submission" date="2025-08" db="UniProtKB">
        <authorList>
            <consortium name="Ensembl"/>
        </authorList>
    </citation>
    <scope>IDENTIFICATION</scope>
</reference>
<dbReference type="FunFam" id="3.10.250.10:FF:000001">
    <property type="entry name" value="Lysyl oxidase 4 isoform X1"/>
    <property type="match status" value="2"/>
</dbReference>
<dbReference type="PANTHER" id="PTHR48071">
    <property type="entry name" value="SRCR DOMAIN-CONTAINING PROTEIN"/>
    <property type="match status" value="1"/>
</dbReference>
<dbReference type="FunFam" id="3.10.250.10:FF:000006">
    <property type="entry name" value="neurotrypsin isoform X2"/>
    <property type="match status" value="1"/>
</dbReference>
<feature type="disulfide bond" evidence="7">
    <location>
        <begin position="336"/>
        <end position="346"/>
    </location>
</feature>
<keyword evidence="6" id="KW-0325">Glycoprotein</keyword>
<proteinExistence type="predicted"/>
<keyword evidence="8" id="KW-1133">Transmembrane helix</keyword>
<feature type="domain" description="SRCR" evidence="9">
    <location>
        <begin position="267"/>
        <end position="367"/>
    </location>
</feature>
<dbReference type="PANTHER" id="PTHR48071:SF15">
    <property type="entry name" value="SRCR DOMAIN-CONTAINING PROTEIN"/>
    <property type="match status" value="1"/>
</dbReference>
<accession>A0A493T910</accession>
<feature type="disulfide bond" evidence="7">
    <location>
        <begin position="225"/>
        <end position="235"/>
    </location>
</feature>
<evidence type="ECO:0000256" key="6">
    <source>
        <dbReference type="ARBA" id="ARBA00023180"/>
    </source>
</evidence>
<feature type="disulfide bond" evidence="7">
    <location>
        <begin position="109"/>
        <end position="119"/>
    </location>
</feature>
<feature type="disulfide bond" evidence="7">
    <location>
        <begin position="65"/>
        <end position="129"/>
    </location>
</feature>
<feature type="disulfide bond" evidence="7">
    <location>
        <begin position="415"/>
        <end position="476"/>
    </location>
</feature>
<protein>
    <recommendedName>
        <fullName evidence="9">SRCR domain-containing protein</fullName>
    </recommendedName>
</protein>
<dbReference type="Gene3D" id="3.10.250.10">
    <property type="entry name" value="SRCR-like domain"/>
    <property type="match status" value="5"/>
</dbReference>
<comment type="subcellular location">
    <subcellularLocation>
        <location evidence="1">Secreted</location>
    </subcellularLocation>
</comment>
<evidence type="ECO:0000259" key="9">
    <source>
        <dbReference type="PROSITE" id="PS50287"/>
    </source>
</evidence>
<evidence type="ECO:0000256" key="4">
    <source>
        <dbReference type="ARBA" id="ARBA00022737"/>
    </source>
</evidence>
<feature type="disulfide bond" evidence="7">
    <location>
        <begin position="402"/>
        <end position="466"/>
    </location>
</feature>
<evidence type="ECO:0000256" key="5">
    <source>
        <dbReference type="ARBA" id="ARBA00023157"/>
    </source>
</evidence>
<keyword evidence="11" id="KW-1185">Reference proteome</keyword>
<dbReference type="AlphaFoldDB" id="A0A493T910"/>
<feature type="disulfide bond" evidence="7">
    <location>
        <begin position="522"/>
        <end position="583"/>
    </location>
</feature>
<dbReference type="FunFam" id="3.10.250.10:FF:000002">
    <property type="entry name" value="Scavenger receptor cysteine-rich type 1 protein M130"/>
    <property type="match status" value="1"/>
</dbReference>
<sequence length="700" mass="74192">MGCSGHFLPLQITLAGCAGAGLLIYLACLCEPVASQRVPLRLLDGPHRCAGRVEVYYSNRWGTVCDDQWDLDDANVVCRQLHCGIALSTSRPGEFRAGSGPIWLDDVNCTGTEVALSYCRANDWGKTNCHHGEDAGVVCAESASHHQDSRAGSTELRLVNGPNRCAGRVELLYGHEWGTVCDDDWSFTDAKVVCRQLGCGTAVSAYSSAYFGQGTGPIWLDNVQCSGTEASLSECQAKPWGVNNCDHGEDAGVVCAEGTAVKVPAQLRLQNGPSRCAGRVEVLHEHQWGTVCDDGWSLSEATVVCRQLSCGTAVSAPVLAHFGPGSGRVWLDNVNCTGAEAALSECHARPWGSNDCDHGEDAGVVCSDTDTSRHRLLRLVNGSNSCIGRVEVLHDQKWGTVCDDTWDINDAAVVCRELGCGTAMSAPGSAHFGQGSDPIWLDNVHCVGTESTFAECGLKSWGEHNCGHSEDAGVVCSGTNPLQLRVKDGPGPCSGRVEVLYNATWYGVCDSDWSLLEAQVVCKQLGCGPARSAPIGGQFSPEHGHALLEGLSCRGSESLLLECQHRNMGPGQCKHGFAAGVVCTEMEDLTQACSVLSGLLGVVATLCGILLVLYLVRCGRQAGRSHGKSRTSVHGTSGVPTGLMVLLASLLGLGLGFAHCWSVQHFLGWDLYPLNITLLLCFTEKSQAKKVDDAGTSSEA</sequence>
<dbReference type="PRINTS" id="PR00258">
    <property type="entry name" value="SPERACTRCPTR"/>
</dbReference>
<feature type="disulfide bond" evidence="7">
    <location>
        <begin position="553"/>
        <end position="563"/>
    </location>
</feature>
<dbReference type="Pfam" id="PF00530">
    <property type="entry name" value="SRCR"/>
    <property type="match status" value="5"/>
</dbReference>
<feature type="domain" description="SRCR" evidence="9">
    <location>
        <begin position="377"/>
        <end position="477"/>
    </location>
</feature>
<dbReference type="STRING" id="8840.ENSAPLP00000022394"/>
<evidence type="ECO:0000256" key="1">
    <source>
        <dbReference type="ARBA" id="ARBA00004613"/>
    </source>
</evidence>
<evidence type="ECO:0000313" key="11">
    <source>
        <dbReference type="Proteomes" id="UP000016666"/>
    </source>
</evidence>
<reference evidence="11" key="1">
    <citation type="submission" date="2017-10" db="EMBL/GenBank/DDBJ databases">
        <title>A new Pekin duck reference genome.</title>
        <authorList>
            <person name="Hou Z.-C."/>
            <person name="Zhou Z.-K."/>
            <person name="Zhu F."/>
            <person name="Hou S.-S."/>
        </authorList>
    </citation>
    <scope>NUCLEOTIDE SEQUENCE [LARGE SCALE GENOMIC DNA]</scope>
</reference>
<organism evidence="10 11">
    <name type="scientific">Anas platyrhynchos platyrhynchos</name>
    <name type="common">Northern mallard</name>
    <dbReference type="NCBI Taxonomy" id="8840"/>
    <lineage>
        <taxon>Eukaryota</taxon>
        <taxon>Metazoa</taxon>
        <taxon>Chordata</taxon>
        <taxon>Craniata</taxon>
        <taxon>Vertebrata</taxon>
        <taxon>Euteleostomi</taxon>
        <taxon>Archelosauria</taxon>
        <taxon>Archosauria</taxon>
        <taxon>Dinosauria</taxon>
        <taxon>Saurischia</taxon>
        <taxon>Theropoda</taxon>
        <taxon>Coelurosauria</taxon>
        <taxon>Aves</taxon>
        <taxon>Neognathae</taxon>
        <taxon>Galloanserae</taxon>
        <taxon>Anseriformes</taxon>
        <taxon>Anatidae</taxon>
        <taxon>Anatinae</taxon>
        <taxon>Anas</taxon>
    </lineage>
</organism>
<dbReference type="SMART" id="SM00202">
    <property type="entry name" value="SR"/>
    <property type="match status" value="5"/>
</dbReference>
<dbReference type="GO" id="GO:0005615">
    <property type="term" value="C:extracellular space"/>
    <property type="evidence" value="ECO:0007669"/>
    <property type="project" value="TreeGrafter"/>
</dbReference>
<dbReference type="PROSITE" id="PS50287">
    <property type="entry name" value="SRCR_2"/>
    <property type="match status" value="5"/>
</dbReference>
<feature type="disulfide bond" evidence="7">
    <location>
        <begin position="509"/>
        <end position="573"/>
    </location>
</feature>
<keyword evidence="8" id="KW-0472">Membrane</keyword>
<dbReference type="GO" id="GO:0004252">
    <property type="term" value="F:serine-type endopeptidase activity"/>
    <property type="evidence" value="ECO:0007669"/>
    <property type="project" value="TreeGrafter"/>
</dbReference>
<dbReference type="PROSITE" id="PS00420">
    <property type="entry name" value="SRCR_1"/>
    <property type="match status" value="2"/>
</dbReference>
<feature type="disulfide bond" evidence="7">
    <location>
        <begin position="194"/>
        <end position="255"/>
    </location>
</feature>
<keyword evidence="5 7" id="KW-1015">Disulfide bond</keyword>
<dbReference type="InterPro" id="IPR001190">
    <property type="entry name" value="SRCR"/>
</dbReference>
<evidence type="ECO:0000256" key="8">
    <source>
        <dbReference type="SAM" id="Phobius"/>
    </source>
</evidence>
<dbReference type="GO" id="GO:0031638">
    <property type="term" value="P:zymogen activation"/>
    <property type="evidence" value="ECO:0007669"/>
    <property type="project" value="TreeGrafter"/>
</dbReference>
<keyword evidence="3" id="KW-0732">Signal</keyword>
<name>A0A493T910_ANAPP</name>
<dbReference type="SUPFAM" id="SSF56487">
    <property type="entry name" value="SRCR-like"/>
    <property type="match status" value="5"/>
</dbReference>
<feature type="domain" description="SRCR" evidence="9">
    <location>
        <begin position="40"/>
        <end position="140"/>
    </location>
</feature>
<feature type="disulfide bond" evidence="7">
    <location>
        <begin position="305"/>
        <end position="366"/>
    </location>
</feature>
<reference evidence="10" key="3">
    <citation type="submission" date="2025-09" db="UniProtKB">
        <authorList>
            <consortium name="Ensembl"/>
        </authorList>
    </citation>
    <scope>IDENTIFICATION</scope>
</reference>
<feature type="disulfide bond" evidence="7">
    <location>
        <begin position="78"/>
        <end position="139"/>
    </location>
</feature>
<keyword evidence="2" id="KW-0964">Secreted</keyword>
<feature type="transmembrane region" description="Helical" evidence="8">
    <location>
        <begin position="595"/>
        <end position="616"/>
    </location>
</feature>
<dbReference type="GeneTree" id="ENSGT00950000183145"/>
<dbReference type="Proteomes" id="UP000016666">
    <property type="component" value="Unassembled WGS sequence"/>
</dbReference>
<feature type="disulfide bond" evidence="7">
    <location>
        <begin position="292"/>
        <end position="356"/>
    </location>
</feature>
<evidence type="ECO:0000256" key="3">
    <source>
        <dbReference type="ARBA" id="ARBA00022729"/>
    </source>
</evidence>
<keyword evidence="8" id="KW-0812">Transmembrane</keyword>
<feature type="transmembrane region" description="Helical" evidence="8">
    <location>
        <begin position="637"/>
        <end position="657"/>
    </location>
</feature>
<feature type="domain" description="SRCR" evidence="9">
    <location>
        <begin position="156"/>
        <end position="256"/>
    </location>
</feature>
<feature type="disulfide bond" evidence="7">
    <location>
        <begin position="446"/>
        <end position="456"/>
    </location>
</feature>
<feature type="transmembrane region" description="Helical" evidence="8">
    <location>
        <begin position="7"/>
        <end position="27"/>
    </location>
</feature>
<dbReference type="FunFam" id="3.10.250.10:FF:000003">
    <property type="entry name" value="Deleted in malignant brain tumors 1"/>
    <property type="match status" value="1"/>
</dbReference>
<keyword evidence="4" id="KW-0677">Repeat</keyword>
<dbReference type="InterPro" id="IPR036772">
    <property type="entry name" value="SRCR-like_dom_sf"/>
</dbReference>
<evidence type="ECO:0000256" key="2">
    <source>
        <dbReference type="ARBA" id="ARBA00022525"/>
    </source>
</evidence>
<dbReference type="Ensembl" id="ENSAPLT00000032955.1">
    <property type="protein sequence ID" value="ENSAPLP00000022394.1"/>
    <property type="gene ID" value="ENSAPLG00000030668.1"/>
</dbReference>
<evidence type="ECO:0000313" key="10">
    <source>
        <dbReference type="Ensembl" id="ENSAPLP00000022394.1"/>
    </source>
</evidence>
<dbReference type="GO" id="GO:0005886">
    <property type="term" value="C:plasma membrane"/>
    <property type="evidence" value="ECO:0007669"/>
    <property type="project" value="TreeGrafter"/>
</dbReference>
<feature type="domain" description="SRCR" evidence="9">
    <location>
        <begin position="484"/>
        <end position="584"/>
    </location>
</feature>